<gene>
    <name evidence="8" type="ORF">GCM10022268_33890</name>
</gene>
<dbReference type="Pfam" id="PF04138">
    <property type="entry name" value="GtrA_DPMS_TM"/>
    <property type="match status" value="1"/>
</dbReference>
<comment type="caution">
    <text evidence="8">The sequence shown here is derived from an EMBL/GenBank/DDBJ whole genome shotgun (WGS) entry which is preliminary data.</text>
</comment>
<evidence type="ECO:0000256" key="3">
    <source>
        <dbReference type="ARBA" id="ARBA00022692"/>
    </source>
</evidence>
<dbReference type="RefSeq" id="WP_344694573.1">
    <property type="nucleotide sequence ID" value="NZ_BAABBF010000011.1"/>
</dbReference>
<accession>A0ABP7EW33</accession>
<feature type="transmembrane region" description="Helical" evidence="6">
    <location>
        <begin position="20"/>
        <end position="39"/>
    </location>
</feature>
<evidence type="ECO:0000313" key="9">
    <source>
        <dbReference type="Proteomes" id="UP001500523"/>
    </source>
</evidence>
<evidence type="ECO:0000256" key="2">
    <source>
        <dbReference type="ARBA" id="ARBA00009399"/>
    </source>
</evidence>
<reference evidence="9" key="1">
    <citation type="journal article" date="2019" name="Int. J. Syst. Evol. Microbiol.">
        <title>The Global Catalogue of Microorganisms (GCM) 10K type strain sequencing project: providing services to taxonomists for standard genome sequencing and annotation.</title>
        <authorList>
            <consortium name="The Broad Institute Genomics Platform"/>
            <consortium name="The Broad Institute Genome Sequencing Center for Infectious Disease"/>
            <person name="Wu L."/>
            <person name="Ma J."/>
        </authorList>
    </citation>
    <scope>NUCLEOTIDE SEQUENCE [LARGE SCALE GENOMIC DNA]</scope>
    <source>
        <strain evidence="9">JCM 17498</strain>
    </source>
</reference>
<evidence type="ECO:0000256" key="1">
    <source>
        <dbReference type="ARBA" id="ARBA00004141"/>
    </source>
</evidence>
<keyword evidence="5 6" id="KW-0472">Membrane</keyword>
<evidence type="ECO:0000256" key="4">
    <source>
        <dbReference type="ARBA" id="ARBA00022989"/>
    </source>
</evidence>
<feature type="transmembrane region" description="Helical" evidence="6">
    <location>
        <begin position="83"/>
        <end position="102"/>
    </location>
</feature>
<keyword evidence="4 6" id="KW-1133">Transmembrane helix</keyword>
<feature type="transmembrane region" description="Helical" evidence="6">
    <location>
        <begin position="45"/>
        <end position="63"/>
    </location>
</feature>
<comment type="similarity">
    <text evidence="2">Belongs to the GtrA family.</text>
</comment>
<sequence length="141" mass="15037">MPNTSSQEGRHARIRELARYGAVGVGLVVVEYAVYIPIVHLWPQAVLPAHLLARVVAGVAGFVGHSRFSFGLVDLRPRDGVRYALIVIVNMALAALLLMALLPLLGPLVAKLASDGAVIAAGYVAGRRLVFARPARREAIP</sequence>
<protein>
    <recommendedName>
        <fullName evidence="7">GtrA/DPMS transmembrane domain-containing protein</fullName>
    </recommendedName>
</protein>
<evidence type="ECO:0000256" key="6">
    <source>
        <dbReference type="SAM" id="Phobius"/>
    </source>
</evidence>
<evidence type="ECO:0000313" key="8">
    <source>
        <dbReference type="EMBL" id="GAA3722933.1"/>
    </source>
</evidence>
<evidence type="ECO:0000256" key="5">
    <source>
        <dbReference type="ARBA" id="ARBA00023136"/>
    </source>
</evidence>
<dbReference type="Proteomes" id="UP001500523">
    <property type="component" value="Unassembled WGS sequence"/>
</dbReference>
<dbReference type="InterPro" id="IPR051401">
    <property type="entry name" value="GtrA_CellWall_Glycosyl"/>
</dbReference>
<dbReference type="EMBL" id="BAABBF010000011">
    <property type="protein sequence ID" value="GAA3722933.1"/>
    <property type="molecule type" value="Genomic_DNA"/>
</dbReference>
<dbReference type="PANTHER" id="PTHR38459">
    <property type="entry name" value="PROPHAGE BACTOPRENOL-LINKED GLUCOSE TRANSLOCASE HOMOLOG"/>
    <property type="match status" value="1"/>
</dbReference>
<proteinExistence type="inferred from homology"/>
<comment type="subcellular location">
    <subcellularLocation>
        <location evidence="1">Membrane</location>
        <topology evidence="1">Multi-pass membrane protein</topology>
    </subcellularLocation>
</comment>
<keyword evidence="9" id="KW-1185">Reference proteome</keyword>
<dbReference type="InterPro" id="IPR007267">
    <property type="entry name" value="GtrA_DPMS_TM"/>
</dbReference>
<evidence type="ECO:0000259" key="7">
    <source>
        <dbReference type="Pfam" id="PF04138"/>
    </source>
</evidence>
<dbReference type="PANTHER" id="PTHR38459:SF1">
    <property type="entry name" value="PROPHAGE BACTOPRENOL-LINKED GLUCOSE TRANSLOCASE HOMOLOG"/>
    <property type="match status" value="1"/>
</dbReference>
<organism evidence="8 9">
    <name type="scientific">Sphingomonas cynarae</name>
    <dbReference type="NCBI Taxonomy" id="930197"/>
    <lineage>
        <taxon>Bacteria</taxon>
        <taxon>Pseudomonadati</taxon>
        <taxon>Pseudomonadota</taxon>
        <taxon>Alphaproteobacteria</taxon>
        <taxon>Sphingomonadales</taxon>
        <taxon>Sphingomonadaceae</taxon>
        <taxon>Sphingomonas</taxon>
    </lineage>
</organism>
<feature type="domain" description="GtrA/DPMS transmembrane" evidence="7">
    <location>
        <begin position="19"/>
        <end position="131"/>
    </location>
</feature>
<keyword evidence="3 6" id="KW-0812">Transmembrane</keyword>
<name>A0ABP7EW33_9SPHN</name>